<keyword evidence="2" id="KW-0808">Transferase</keyword>
<dbReference type="InterPro" id="IPR011141">
    <property type="entry name" value="Polyketide_synthase_type-III"/>
</dbReference>
<comment type="similarity">
    <text evidence="1">Belongs to the thiolase-like superfamily. Chalcone/stilbene synthases family.</text>
</comment>
<feature type="domain" description="FAE" evidence="4">
    <location>
        <begin position="88"/>
        <end position="210"/>
    </location>
</feature>
<accession>A0ABU4I1B0</accession>
<protein>
    <submittedName>
        <fullName evidence="5">3-oxoacyl-[acyl-carrier-protein] synthase III C-terminal domain-containing protein</fullName>
    </submittedName>
</protein>
<proteinExistence type="inferred from homology"/>
<dbReference type="Pfam" id="PF08392">
    <property type="entry name" value="FAE1_CUT1_RppA"/>
    <property type="match status" value="1"/>
</dbReference>
<dbReference type="SUPFAM" id="SSF53901">
    <property type="entry name" value="Thiolase-like"/>
    <property type="match status" value="1"/>
</dbReference>
<dbReference type="Gene3D" id="3.40.47.10">
    <property type="match status" value="2"/>
</dbReference>
<reference evidence="6" key="1">
    <citation type="submission" date="2023-07" db="EMBL/GenBank/DDBJ databases">
        <title>Conexibacter stalactiti sp. nov., isolated from stalactites in a lava cave and emended description of the genus Conexibacter.</title>
        <authorList>
            <person name="Lee S.D."/>
        </authorList>
    </citation>
    <scope>NUCLEOTIDE SEQUENCE [LARGE SCALE GENOMIC DNA]</scope>
    <source>
        <strain evidence="6">KCTC 39840</strain>
    </source>
</reference>
<gene>
    <name evidence="5" type="ORF">R7226_27330</name>
</gene>
<dbReference type="InterPro" id="IPR016039">
    <property type="entry name" value="Thiolase-like"/>
</dbReference>
<dbReference type="PANTHER" id="PTHR11877">
    <property type="entry name" value="HYDROXYMETHYLGLUTARYL-COA SYNTHASE"/>
    <property type="match status" value="1"/>
</dbReference>
<evidence type="ECO:0000313" key="6">
    <source>
        <dbReference type="Proteomes" id="UP001284601"/>
    </source>
</evidence>
<dbReference type="PANTHER" id="PTHR11877:SF46">
    <property type="entry name" value="TYPE III POLYKETIDE SYNTHASE A"/>
    <property type="match status" value="1"/>
</dbReference>
<evidence type="ECO:0000259" key="3">
    <source>
        <dbReference type="Pfam" id="PF02797"/>
    </source>
</evidence>
<dbReference type="InterPro" id="IPR013601">
    <property type="entry name" value="FAE1_typ3_polyketide_synth"/>
</dbReference>
<dbReference type="RefSeq" id="WP_318600567.1">
    <property type="nucleotide sequence ID" value="NZ_JAWSTH010000119.1"/>
</dbReference>
<dbReference type="PIRSF" id="PIRSF000451">
    <property type="entry name" value="PKS_III"/>
    <property type="match status" value="1"/>
</dbReference>
<dbReference type="EMBL" id="JAWSTH010000119">
    <property type="protein sequence ID" value="MDW5598099.1"/>
    <property type="molecule type" value="Genomic_DNA"/>
</dbReference>
<comment type="caution">
    <text evidence="5">The sequence shown here is derived from an EMBL/GenBank/DDBJ whole genome shotgun (WGS) entry which is preliminary data.</text>
</comment>
<evidence type="ECO:0000259" key="4">
    <source>
        <dbReference type="Pfam" id="PF08392"/>
    </source>
</evidence>
<dbReference type="InterPro" id="IPR012328">
    <property type="entry name" value="Chalcone/stilbene_synt_C"/>
</dbReference>
<feature type="domain" description="Chalcone/stilbene synthase C-terminal" evidence="3">
    <location>
        <begin position="232"/>
        <end position="363"/>
    </location>
</feature>
<evidence type="ECO:0000256" key="1">
    <source>
        <dbReference type="ARBA" id="ARBA00005531"/>
    </source>
</evidence>
<dbReference type="Proteomes" id="UP001284601">
    <property type="component" value="Unassembled WGS sequence"/>
</dbReference>
<keyword evidence="6" id="KW-1185">Reference proteome</keyword>
<evidence type="ECO:0000256" key="2">
    <source>
        <dbReference type="ARBA" id="ARBA00022679"/>
    </source>
</evidence>
<organism evidence="5 6">
    <name type="scientific">Conexibacter stalactiti</name>
    <dbReference type="NCBI Taxonomy" id="1940611"/>
    <lineage>
        <taxon>Bacteria</taxon>
        <taxon>Bacillati</taxon>
        <taxon>Actinomycetota</taxon>
        <taxon>Thermoleophilia</taxon>
        <taxon>Solirubrobacterales</taxon>
        <taxon>Conexibacteraceae</taxon>
        <taxon>Conexibacter</taxon>
    </lineage>
</organism>
<evidence type="ECO:0000313" key="5">
    <source>
        <dbReference type="EMBL" id="MDW5598099.1"/>
    </source>
</evidence>
<dbReference type="Pfam" id="PF02797">
    <property type="entry name" value="Chal_sti_synt_C"/>
    <property type="match status" value="1"/>
</dbReference>
<sequence length="369" mass="38188">MAPSSSPTLTPPRPADTAAAALPALAGLATAAPAQTLDQQQVLELLGLAGDDFAEAIFARCGVRRRHLDLTPELLRQTLQQRSPLSEQRSLELAEEAVAQLDFDPASIGVVVTASIGTHGVPTLAHRLVDRLGLPADVDKYHVVGVGCASAVPLLRLAGQALRDRPDQQALVVAAEWMSGILTPVRPGDEKVKTVGSSLFGDGAAAALLTFGEAGAGDAPGAPGPLPTLLASAVHQLPGSLADVKSVMTADDSQIQMSKALPLYARTELAGLIDGFLARQGLTRAEIDHWPVHPGGRGILEGIQEGVGLSDDDVAASAAVLAEHGNVGTPSAFFVLRELVARKAPRPGERGLMVTIGPGVTVGLALWQW</sequence>
<name>A0ABU4I1B0_9ACTN</name>